<reference evidence="3" key="2">
    <citation type="journal article" date="2023" name="Nat. Commun.">
        <title>Cultivation of marine bacteria of the SAR202 clade.</title>
        <authorList>
            <person name="Lim Y."/>
            <person name="Seo J.H."/>
            <person name="Giovannoni S.J."/>
            <person name="Kang I."/>
            <person name="Cho J.C."/>
        </authorList>
    </citation>
    <scope>NUCLEOTIDE SEQUENCE</scope>
    <source>
        <strain evidence="3">JH1073</strain>
    </source>
</reference>
<dbReference type="AlphaFoldDB" id="A0AAJ6CTY4"/>
<name>A0AAJ6CTY4_9CHLR</name>
<evidence type="ECO:0000313" key="2">
    <source>
        <dbReference type="EMBL" id="MDG0867556.1"/>
    </source>
</evidence>
<dbReference type="SUPFAM" id="SSF54637">
    <property type="entry name" value="Thioesterase/thiol ester dehydrase-isomerase"/>
    <property type="match status" value="1"/>
</dbReference>
<evidence type="ECO:0000313" key="4">
    <source>
        <dbReference type="Proteomes" id="UP001219901"/>
    </source>
</evidence>
<dbReference type="EMBL" id="WMBE01000003">
    <property type="protein sequence ID" value="MDG0867556.1"/>
    <property type="molecule type" value="Genomic_DNA"/>
</dbReference>
<reference evidence="4 5" key="1">
    <citation type="submission" date="2019-11" db="EMBL/GenBank/DDBJ databases">
        <authorList>
            <person name="Cho J.-C."/>
        </authorList>
    </citation>
    <scope>NUCLEOTIDE SEQUENCE [LARGE SCALE GENOMIC DNA]</scope>
    <source>
        <strain evidence="3 4">JH1073</strain>
        <strain evidence="2 5">JH702</strain>
    </source>
</reference>
<dbReference type="Gene3D" id="3.10.129.10">
    <property type="entry name" value="Hotdog Thioesterase"/>
    <property type="match status" value="1"/>
</dbReference>
<evidence type="ECO:0000313" key="3">
    <source>
        <dbReference type="EMBL" id="WFG40072.1"/>
    </source>
</evidence>
<sequence length="164" mass="17298">MAGQIYNVRISSDTTAHSQWFRTRILLAAPLISTAEVGHKFGPYDVTIPTERANAYAVAVGGDESPDYGDSLAPIMVVAAALTELIEDLGLFSGGLQTVHAGQEVSWERQVKIGEKVDAIGKLAANSVRRGNHFATVSVSYQDSTGEEIGTSSTTIIVSGEASS</sequence>
<accession>A0AAJ6CTY4</accession>
<dbReference type="InterPro" id="IPR039569">
    <property type="entry name" value="FAS1-like_DH_region"/>
</dbReference>
<dbReference type="EMBL" id="CP046147">
    <property type="protein sequence ID" value="WFG40072.1"/>
    <property type="molecule type" value="Genomic_DNA"/>
</dbReference>
<evidence type="ECO:0000313" key="5">
    <source>
        <dbReference type="Proteomes" id="UP001321249"/>
    </source>
</evidence>
<dbReference type="Proteomes" id="UP001321249">
    <property type="component" value="Unassembled WGS sequence"/>
</dbReference>
<evidence type="ECO:0000259" key="1">
    <source>
        <dbReference type="Pfam" id="PF13452"/>
    </source>
</evidence>
<keyword evidence="4" id="KW-1185">Reference proteome</keyword>
<protein>
    <recommendedName>
        <fullName evidence="1">FAS1-like dehydratase domain-containing protein</fullName>
    </recommendedName>
</protein>
<reference evidence="4" key="3">
    <citation type="submission" date="2023-06" db="EMBL/GenBank/DDBJ databases">
        <title>Pangenomics reveal diversification of enzyme families and niche specialization in globally abundant SAR202 bacteria.</title>
        <authorList>
            <person name="Saw J.H.W."/>
        </authorList>
    </citation>
    <scope>NUCLEOTIDE SEQUENCE [LARGE SCALE GENOMIC DNA]</scope>
    <source>
        <strain evidence="4">JH1073</strain>
    </source>
</reference>
<dbReference type="Proteomes" id="UP001219901">
    <property type="component" value="Chromosome"/>
</dbReference>
<feature type="domain" description="FAS1-like dehydratase" evidence="1">
    <location>
        <begin position="36"/>
        <end position="149"/>
    </location>
</feature>
<dbReference type="Pfam" id="PF13452">
    <property type="entry name" value="FAS1_DH_region"/>
    <property type="match status" value="1"/>
</dbReference>
<organism evidence="3 4">
    <name type="scientific">Candidatus Lucifugimonas marina</name>
    <dbReference type="NCBI Taxonomy" id="3038979"/>
    <lineage>
        <taxon>Bacteria</taxon>
        <taxon>Bacillati</taxon>
        <taxon>Chloroflexota</taxon>
        <taxon>Dehalococcoidia</taxon>
        <taxon>SAR202 cluster</taxon>
        <taxon>Candidatus Lucifugimonadales</taxon>
        <taxon>Candidatus Lucifugimonadaceae</taxon>
        <taxon>Candidatus Lucifugimonas</taxon>
    </lineage>
</organism>
<dbReference type="InterPro" id="IPR029069">
    <property type="entry name" value="HotDog_dom_sf"/>
</dbReference>
<gene>
    <name evidence="2" type="ORF">GKO46_10815</name>
    <name evidence="3" type="ORF">GKO48_10725</name>
</gene>
<proteinExistence type="predicted"/>